<accession>A0ABD2MGZ8</accession>
<dbReference type="EMBL" id="JABFTP020000001">
    <property type="protein sequence ID" value="KAL3265592.1"/>
    <property type="molecule type" value="Genomic_DNA"/>
</dbReference>
<protein>
    <recommendedName>
        <fullName evidence="4">Reverse transcriptase</fullName>
    </recommendedName>
</protein>
<gene>
    <name evidence="2" type="ORF">HHI36_009797</name>
</gene>
<dbReference type="Proteomes" id="UP001516400">
    <property type="component" value="Unassembled WGS sequence"/>
</dbReference>
<evidence type="ECO:0000256" key="1">
    <source>
        <dbReference type="SAM" id="MobiDB-lite"/>
    </source>
</evidence>
<evidence type="ECO:0000313" key="3">
    <source>
        <dbReference type="Proteomes" id="UP001516400"/>
    </source>
</evidence>
<comment type="caution">
    <text evidence="2">The sequence shown here is derived from an EMBL/GenBank/DDBJ whole genome shotgun (WGS) entry which is preliminary data.</text>
</comment>
<reference evidence="2 3" key="1">
    <citation type="journal article" date="2021" name="BMC Biol.">
        <title>Horizontally acquired antibacterial genes associated with adaptive radiation of ladybird beetles.</title>
        <authorList>
            <person name="Li H.S."/>
            <person name="Tang X.F."/>
            <person name="Huang Y.H."/>
            <person name="Xu Z.Y."/>
            <person name="Chen M.L."/>
            <person name="Du X.Y."/>
            <person name="Qiu B.Y."/>
            <person name="Chen P.T."/>
            <person name="Zhang W."/>
            <person name="Slipinski A."/>
            <person name="Escalona H.E."/>
            <person name="Waterhouse R.M."/>
            <person name="Zwick A."/>
            <person name="Pang H."/>
        </authorList>
    </citation>
    <scope>NUCLEOTIDE SEQUENCE [LARGE SCALE GENOMIC DNA]</scope>
    <source>
        <strain evidence="2">SYSU2018</strain>
    </source>
</reference>
<dbReference type="Pfam" id="PF03564">
    <property type="entry name" value="DUF1759"/>
    <property type="match status" value="1"/>
</dbReference>
<feature type="region of interest" description="Disordered" evidence="1">
    <location>
        <begin position="377"/>
        <end position="398"/>
    </location>
</feature>
<sequence>MSYIKKIKDENGQILTTKAEIVNRFKKFYSKIEVNYAGKLKEPEDHSEEKFNLRESFFLTPTLPSKIEKIIEDLKVKKAPGIDGIRSKTLKEVEKEVSDQLSYIANECFMIGYFPESFKKEFSDIHFKIILLDGKEQESDEQDKYEKIHFETIANINKLLQASAPLTPPSPIIVNAPTTPQLPIVPEVQRSNTHLPDQFAKILRSICGMDVFSGFIPQFDPQRQRIKRLSKVTVFKIMPFAASAQHNRKFTNHRRKLYHRLVAFRKRYLNRRMIIQDHLQNIINLPVLSQIPMAISLRNMIDVINSNLNALNALSISTETWDPLLIVLLVEKLDPYSKRSGNPHLNHLPAIQRFLQFLERRSEVLLSFNNTYPNTNKQVKTAGPFENSKRNNNNPKTNNWACTATIANRPRNQILWLVPSAIRIRIEYLAALIF</sequence>
<keyword evidence="3" id="KW-1185">Reference proteome</keyword>
<dbReference type="AlphaFoldDB" id="A0ABD2MGZ8"/>
<evidence type="ECO:0000313" key="2">
    <source>
        <dbReference type="EMBL" id="KAL3265592.1"/>
    </source>
</evidence>
<organism evidence="2 3">
    <name type="scientific">Cryptolaemus montrouzieri</name>
    <dbReference type="NCBI Taxonomy" id="559131"/>
    <lineage>
        <taxon>Eukaryota</taxon>
        <taxon>Metazoa</taxon>
        <taxon>Ecdysozoa</taxon>
        <taxon>Arthropoda</taxon>
        <taxon>Hexapoda</taxon>
        <taxon>Insecta</taxon>
        <taxon>Pterygota</taxon>
        <taxon>Neoptera</taxon>
        <taxon>Endopterygota</taxon>
        <taxon>Coleoptera</taxon>
        <taxon>Polyphaga</taxon>
        <taxon>Cucujiformia</taxon>
        <taxon>Coccinelloidea</taxon>
        <taxon>Coccinellidae</taxon>
        <taxon>Scymninae</taxon>
        <taxon>Scymnini</taxon>
        <taxon>Cryptolaemus</taxon>
    </lineage>
</organism>
<dbReference type="InterPro" id="IPR005312">
    <property type="entry name" value="DUF1759"/>
</dbReference>
<name>A0ABD2MGZ8_9CUCU</name>
<proteinExistence type="predicted"/>
<evidence type="ECO:0008006" key="4">
    <source>
        <dbReference type="Google" id="ProtNLM"/>
    </source>
</evidence>